<proteinExistence type="predicted"/>
<evidence type="ECO:0000256" key="1">
    <source>
        <dbReference type="SAM" id="Phobius"/>
    </source>
</evidence>
<gene>
    <name evidence="2" type="ORF">RT717_00985</name>
</gene>
<evidence type="ECO:0000313" key="3">
    <source>
        <dbReference type="Proteomes" id="UP001302349"/>
    </source>
</evidence>
<feature type="transmembrane region" description="Helical" evidence="1">
    <location>
        <begin position="56"/>
        <end position="74"/>
    </location>
</feature>
<dbReference type="RefSeq" id="WP_317489880.1">
    <property type="nucleotide sequence ID" value="NZ_CP136051.1"/>
</dbReference>
<keyword evidence="1" id="KW-0472">Membrane</keyword>
<reference evidence="2 3" key="1">
    <citation type="journal article" date="2023" name="Microbiol. Resour. Announc.">
        <title>Complete Genome Sequence of Imperialibacter roseus strain P4T.</title>
        <authorList>
            <person name="Tizabi D.R."/>
            <person name="Bachvaroff T."/>
            <person name="Hill R.T."/>
        </authorList>
    </citation>
    <scope>NUCLEOTIDE SEQUENCE [LARGE SCALE GENOMIC DNA]</scope>
    <source>
        <strain evidence="2 3">P4T</strain>
    </source>
</reference>
<keyword evidence="1" id="KW-0812">Transmembrane</keyword>
<name>A0ABZ0IS10_9BACT</name>
<dbReference type="Proteomes" id="UP001302349">
    <property type="component" value="Chromosome"/>
</dbReference>
<accession>A0ABZ0IS10</accession>
<sequence length="78" mass="8592">MNNSDLQKLLSLSQKVQSGKATKDQTDQYMSLLLQNKSITAKQYSDYKSNRNVDDIVNAAVVIGGIVLLGYLLGKLTE</sequence>
<keyword evidence="3" id="KW-1185">Reference proteome</keyword>
<organism evidence="2 3">
    <name type="scientific">Imperialibacter roseus</name>
    <dbReference type="NCBI Taxonomy" id="1324217"/>
    <lineage>
        <taxon>Bacteria</taxon>
        <taxon>Pseudomonadati</taxon>
        <taxon>Bacteroidota</taxon>
        <taxon>Cytophagia</taxon>
        <taxon>Cytophagales</taxon>
        <taxon>Flammeovirgaceae</taxon>
        <taxon>Imperialibacter</taxon>
    </lineage>
</organism>
<evidence type="ECO:0000313" key="2">
    <source>
        <dbReference type="EMBL" id="WOK07194.1"/>
    </source>
</evidence>
<dbReference type="EMBL" id="CP136051">
    <property type="protein sequence ID" value="WOK07194.1"/>
    <property type="molecule type" value="Genomic_DNA"/>
</dbReference>
<protein>
    <submittedName>
        <fullName evidence="2">Uncharacterized protein</fullName>
    </submittedName>
</protein>
<keyword evidence="1" id="KW-1133">Transmembrane helix</keyword>